<protein>
    <submittedName>
        <fullName evidence="1">Uu.00g134820.m01.CDS01</fullName>
    </submittedName>
</protein>
<comment type="caution">
    <text evidence="1">The sequence shown here is derived from an EMBL/GenBank/DDBJ whole genome shotgun (WGS) entry which is preliminary data.</text>
</comment>
<name>A0AAI8VQ67_9PEZI</name>
<evidence type="ECO:0000313" key="1">
    <source>
        <dbReference type="EMBL" id="CAJ2508456.1"/>
    </source>
</evidence>
<accession>A0AAI8VQ67</accession>
<dbReference type="EMBL" id="CAUWAG010000011">
    <property type="protein sequence ID" value="CAJ2508456.1"/>
    <property type="molecule type" value="Genomic_DNA"/>
</dbReference>
<organism evidence="1 2">
    <name type="scientific">Anthostomella pinea</name>
    <dbReference type="NCBI Taxonomy" id="933095"/>
    <lineage>
        <taxon>Eukaryota</taxon>
        <taxon>Fungi</taxon>
        <taxon>Dikarya</taxon>
        <taxon>Ascomycota</taxon>
        <taxon>Pezizomycotina</taxon>
        <taxon>Sordariomycetes</taxon>
        <taxon>Xylariomycetidae</taxon>
        <taxon>Xylariales</taxon>
        <taxon>Xylariaceae</taxon>
        <taxon>Anthostomella</taxon>
    </lineage>
</organism>
<sequence>MIVNDMAAVDVDAGLVIADGKKASRDDKLVVMPNGFNRVSNVKCERQSSEKYKNPPQAPPTFTGTKASIVNDVKALCYTTWSLLDKVVAEVPAENPIFASVMAPKHCHSHTKN</sequence>
<keyword evidence="2" id="KW-1185">Reference proteome</keyword>
<reference evidence="1" key="1">
    <citation type="submission" date="2023-10" db="EMBL/GenBank/DDBJ databases">
        <authorList>
            <person name="Hackl T."/>
        </authorList>
    </citation>
    <scope>NUCLEOTIDE SEQUENCE</scope>
</reference>
<dbReference type="Proteomes" id="UP001295740">
    <property type="component" value="Unassembled WGS sequence"/>
</dbReference>
<evidence type="ECO:0000313" key="2">
    <source>
        <dbReference type="Proteomes" id="UP001295740"/>
    </source>
</evidence>
<proteinExistence type="predicted"/>
<gene>
    <name evidence="1" type="ORF">KHLLAP_LOCUS8924</name>
</gene>
<dbReference type="AlphaFoldDB" id="A0AAI8VQ67"/>